<comment type="similarity">
    <text evidence="2">Belongs to the N-acylglucosamine 2-epimerase family.</text>
</comment>
<evidence type="ECO:0000256" key="1">
    <source>
        <dbReference type="ARBA" id="ARBA00001470"/>
    </source>
</evidence>
<keyword evidence="6" id="KW-1185">Reference proteome</keyword>
<dbReference type="PANTHER" id="PTHR15108">
    <property type="entry name" value="N-ACYLGLUCOSAMINE-2-EPIMERASE"/>
    <property type="match status" value="1"/>
</dbReference>
<accession>A0ABP9G262</accession>
<proteinExistence type="inferred from homology"/>
<sequence length="407" mass="47241">MHEYGSELKSELKNILNYWRAYTVDEVNDGFIGKIDHANIRYGGAEKGAVLNARILWAFSAAYNFEADSVYLIYAERAYQYISQYLTDREYGGIYWSVTYSGEPVDTRKQVYANAFVIYALAEYYKAVNKNEIKQQAISLYNLLVDKSYDIQYTGYFEAFTREWEPIDDLRLSAKDANEKKSMNTHLHVLEAYANLYTIWPDDGLKRQIIGLLKNFSDLIIDSDTFHLQLFFDEKWNRRSSIVSYGHDIEAAWLLLEAAEIIGEEQLITRFQDYAVKMADSALEGIDTADGGLWYEYDPAHGGLVREKHWWVQAEAMVGYLNAWQLTGEWKYAAISIRLWQFVQQHIIDSKNGEWVWGVHADGSLMAHEDKVGIWKCPYHNSRTCIEIHRRIVRSEQMLTPSQLLNG</sequence>
<comment type="function">
    <text evidence="4">Catalyzes the reversible epimerization of cellobiose to 4-O-beta-D-glucopyranosyl-D-mannose (Glc-Man).</text>
</comment>
<gene>
    <name evidence="5" type="ORF">GCM10023313_19670</name>
</gene>
<keyword evidence="3 4" id="KW-0413">Isomerase</keyword>
<name>A0ABP9G262_9SPHI</name>
<protein>
    <recommendedName>
        <fullName evidence="4">Cellobiose 2-epimerase</fullName>
        <shortName evidence="4">CE</shortName>
        <ecNumber evidence="4">5.1.3.11</ecNumber>
    </recommendedName>
</protein>
<comment type="caution">
    <text evidence="5">The sequence shown here is derived from an EMBL/GenBank/DDBJ whole genome shotgun (WGS) entry which is preliminary data.</text>
</comment>
<dbReference type="Proteomes" id="UP001501436">
    <property type="component" value="Unassembled WGS sequence"/>
</dbReference>
<reference evidence="6" key="1">
    <citation type="journal article" date="2019" name="Int. J. Syst. Evol. Microbiol.">
        <title>The Global Catalogue of Microorganisms (GCM) 10K type strain sequencing project: providing services to taxonomists for standard genome sequencing and annotation.</title>
        <authorList>
            <consortium name="The Broad Institute Genomics Platform"/>
            <consortium name="The Broad Institute Genome Sequencing Center for Infectious Disease"/>
            <person name="Wu L."/>
            <person name="Ma J."/>
        </authorList>
    </citation>
    <scope>NUCLEOTIDE SEQUENCE [LARGE SCALE GENOMIC DNA]</scope>
    <source>
        <strain evidence="6">JCM 18283</strain>
    </source>
</reference>
<evidence type="ECO:0000256" key="3">
    <source>
        <dbReference type="ARBA" id="ARBA00023235"/>
    </source>
</evidence>
<evidence type="ECO:0000313" key="6">
    <source>
        <dbReference type="Proteomes" id="UP001501436"/>
    </source>
</evidence>
<evidence type="ECO:0000313" key="5">
    <source>
        <dbReference type="EMBL" id="GAA4916187.1"/>
    </source>
</evidence>
<evidence type="ECO:0000256" key="4">
    <source>
        <dbReference type="HAMAP-Rule" id="MF_00929"/>
    </source>
</evidence>
<dbReference type="InterPro" id="IPR010819">
    <property type="entry name" value="AGE/CE"/>
</dbReference>
<comment type="catalytic activity">
    <reaction evidence="1 4">
        <text>D-cellobiose = beta-D-glucosyl-(1-&gt;4)-D-mannopyranose</text>
        <dbReference type="Rhea" id="RHEA:23384"/>
        <dbReference type="ChEBI" id="CHEBI:17057"/>
        <dbReference type="ChEBI" id="CHEBI:47931"/>
        <dbReference type="EC" id="5.1.3.11"/>
    </reaction>
</comment>
<dbReference type="SUPFAM" id="SSF48208">
    <property type="entry name" value="Six-hairpin glycosidases"/>
    <property type="match status" value="1"/>
</dbReference>
<dbReference type="EMBL" id="BAABJI010000002">
    <property type="protein sequence ID" value="GAA4916187.1"/>
    <property type="molecule type" value="Genomic_DNA"/>
</dbReference>
<comment type="similarity">
    <text evidence="4">Belongs to the cellobiose 2-epimerase family.</text>
</comment>
<dbReference type="HAMAP" id="MF_00929">
    <property type="entry name" value="Cellobiose_2_epim"/>
    <property type="match status" value="1"/>
</dbReference>
<dbReference type="InterPro" id="IPR008928">
    <property type="entry name" value="6-hairpin_glycosidase_sf"/>
</dbReference>
<dbReference type="Pfam" id="PF07221">
    <property type="entry name" value="GlcNAc_2-epim"/>
    <property type="match status" value="1"/>
</dbReference>
<dbReference type="InterPro" id="IPR028584">
    <property type="entry name" value="Cellobiose_2_epim"/>
</dbReference>
<dbReference type="EC" id="5.1.3.11" evidence="4"/>
<organism evidence="5 6">
    <name type="scientific">Mucilaginibacter defluvii</name>
    <dbReference type="NCBI Taxonomy" id="1196019"/>
    <lineage>
        <taxon>Bacteria</taxon>
        <taxon>Pseudomonadati</taxon>
        <taxon>Bacteroidota</taxon>
        <taxon>Sphingobacteriia</taxon>
        <taxon>Sphingobacteriales</taxon>
        <taxon>Sphingobacteriaceae</taxon>
        <taxon>Mucilaginibacter</taxon>
    </lineage>
</organism>
<evidence type="ECO:0000256" key="2">
    <source>
        <dbReference type="ARBA" id="ARBA00008558"/>
    </source>
</evidence>
<dbReference type="Gene3D" id="1.50.10.10">
    <property type="match status" value="1"/>
</dbReference>
<dbReference type="InterPro" id="IPR012341">
    <property type="entry name" value="6hp_glycosidase-like_sf"/>
</dbReference>